<evidence type="ECO:0000256" key="1">
    <source>
        <dbReference type="ARBA" id="ARBA00004370"/>
    </source>
</evidence>
<keyword evidence="4" id="KW-1133">Transmembrane helix</keyword>
<organism evidence="5 6">
    <name type="scientific">Labeo rohita</name>
    <name type="common">Indian major carp</name>
    <name type="synonym">Cyprinus rohita</name>
    <dbReference type="NCBI Taxonomy" id="84645"/>
    <lineage>
        <taxon>Eukaryota</taxon>
        <taxon>Metazoa</taxon>
        <taxon>Chordata</taxon>
        <taxon>Craniata</taxon>
        <taxon>Vertebrata</taxon>
        <taxon>Euteleostomi</taxon>
        <taxon>Actinopterygii</taxon>
        <taxon>Neopterygii</taxon>
        <taxon>Teleostei</taxon>
        <taxon>Ostariophysi</taxon>
        <taxon>Cypriniformes</taxon>
        <taxon>Cyprinidae</taxon>
        <taxon>Labeoninae</taxon>
        <taxon>Labeonini</taxon>
        <taxon>Labeo</taxon>
    </lineage>
</organism>
<keyword evidence="2 4" id="KW-0812">Transmembrane</keyword>
<gene>
    <name evidence="5" type="ORF">H4Q32_007249</name>
</gene>
<keyword evidence="3 4" id="KW-0472">Membrane</keyword>
<protein>
    <submittedName>
        <fullName evidence="5">CMRF35-like molecule 5</fullName>
    </submittedName>
</protein>
<dbReference type="EMBL" id="JACTAM010000008">
    <property type="protein sequence ID" value="KAI2661611.1"/>
    <property type="molecule type" value="Genomic_DNA"/>
</dbReference>
<dbReference type="InterPro" id="IPR050671">
    <property type="entry name" value="CD300_family_receptors"/>
</dbReference>
<dbReference type="PANTHER" id="PTHR11860:SF118">
    <property type="entry name" value="CMRF35-LIKE MOLECULE 3-RELATED"/>
    <property type="match status" value="1"/>
</dbReference>
<dbReference type="Proteomes" id="UP000830375">
    <property type="component" value="Unassembled WGS sequence"/>
</dbReference>
<reference evidence="5 6" key="1">
    <citation type="submission" date="2022-01" db="EMBL/GenBank/DDBJ databases">
        <title>A high-quality chromosome-level genome assembly of rohu carp, Labeo rohita.</title>
        <authorList>
            <person name="Arick M.A. II"/>
            <person name="Hsu C.-Y."/>
            <person name="Magbanua Z."/>
            <person name="Pechanova O."/>
            <person name="Grover C."/>
            <person name="Miller E."/>
            <person name="Thrash A."/>
            <person name="Ezzel L."/>
            <person name="Alam S."/>
            <person name="Benzie J."/>
            <person name="Hamilton M."/>
            <person name="Karsi A."/>
            <person name="Lawrence M.L."/>
            <person name="Peterson D.G."/>
        </authorList>
    </citation>
    <scope>NUCLEOTIDE SEQUENCE [LARGE SCALE GENOMIC DNA]</scope>
    <source>
        <strain evidence="6">BAU-BD-2019</strain>
        <tissue evidence="5">Blood</tissue>
    </source>
</reference>
<accession>A0ABQ8MFG1</accession>
<dbReference type="PANTHER" id="PTHR11860">
    <property type="entry name" value="POLYMERIC-IMMUNOGLOBULIN RECEPTOR"/>
    <property type="match status" value="1"/>
</dbReference>
<sequence>MKSGNVYVGTVGETVEIKCPYPDYHKYTPKYFCRHPCKSSEHVLIKTASVNRSTPPPEKTHITSIWTTAVTSNKSNSYEQFSATTVQSKGSLDKNLRVSVPVVCAGVLCCLCPWFLWRLKPPGPQNPVQVSPDINQTVGDVCHLYDEIVTEYSLAGAARDGDSSAIYSTVQHCDPAPQDNTNALVEIKCPYPGYHKYTPKYFCHHPCKSEHVLIKSAKIDQVVSDGRYALIDTVSGRVFRVFIKHLRLKDSAAPVNRSTHTPENTHIKHIWWSTTLTSTDNSQYNLLLSTVQSPVSTPPVKSSEFCIVFTLTYLITCTHIDVTVVCAGVLSFLALWILVALVCIYKRRSDAKSKCKITNIH</sequence>
<evidence type="ECO:0000256" key="2">
    <source>
        <dbReference type="ARBA" id="ARBA00022692"/>
    </source>
</evidence>
<comment type="subcellular location">
    <subcellularLocation>
        <location evidence="1">Membrane</location>
    </subcellularLocation>
</comment>
<proteinExistence type="predicted"/>
<evidence type="ECO:0000313" key="5">
    <source>
        <dbReference type="EMBL" id="KAI2661611.1"/>
    </source>
</evidence>
<feature type="transmembrane region" description="Helical" evidence="4">
    <location>
        <begin position="98"/>
        <end position="117"/>
    </location>
</feature>
<name>A0ABQ8MFG1_LABRO</name>
<evidence type="ECO:0000256" key="3">
    <source>
        <dbReference type="ARBA" id="ARBA00023136"/>
    </source>
</evidence>
<evidence type="ECO:0000313" key="6">
    <source>
        <dbReference type="Proteomes" id="UP000830375"/>
    </source>
</evidence>
<dbReference type="InterPro" id="IPR013783">
    <property type="entry name" value="Ig-like_fold"/>
</dbReference>
<evidence type="ECO:0000256" key="4">
    <source>
        <dbReference type="SAM" id="Phobius"/>
    </source>
</evidence>
<dbReference type="Gene3D" id="2.60.40.10">
    <property type="entry name" value="Immunoglobulins"/>
    <property type="match status" value="2"/>
</dbReference>
<comment type="caution">
    <text evidence="5">The sequence shown here is derived from an EMBL/GenBank/DDBJ whole genome shotgun (WGS) entry which is preliminary data.</text>
</comment>
<feature type="transmembrane region" description="Helical" evidence="4">
    <location>
        <begin position="322"/>
        <end position="344"/>
    </location>
</feature>
<keyword evidence="6" id="KW-1185">Reference proteome</keyword>